<keyword evidence="3" id="KW-1185">Reference proteome</keyword>
<keyword evidence="1" id="KW-1133">Transmembrane helix</keyword>
<keyword evidence="1" id="KW-0812">Transmembrane</keyword>
<organism evidence="2 3">
    <name type="scientific">Velamenicoccus archaeovorus</name>
    <dbReference type="NCBI Taxonomy" id="1930593"/>
    <lineage>
        <taxon>Bacteria</taxon>
        <taxon>Pseudomonadati</taxon>
        <taxon>Candidatus Omnitrophota</taxon>
        <taxon>Candidatus Velamenicoccus</taxon>
    </lineage>
</organism>
<proteinExistence type="predicted"/>
<accession>A0A410P2T7</accession>
<evidence type="ECO:0008006" key="4">
    <source>
        <dbReference type="Google" id="ProtNLM"/>
    </source>
</evidence>
<dbReference type="KEGG" id="vai:BU251_00550"/>
<sequence length="352" mass="38830">MSQRIPTSSIVAWEQADGFGAMLRSLAVAVASLLLRPVDFFRTLKSAGGVPVRQRVIRALVFALLLGYLKLAFDVANIFWLKHLSSHVISPELRAQMSFVTFSAMHSPFFVLRPLLVLAVTLVFVSAGIKLVLGFDKSLFPVFFIVCYKSAADIFYALPVVGGLFASVWGLALILIGVRELYGVPVWRAVTSAVILPFLLISFLALSVGPALNRTLIKFYPELRSQVMRLNDMTAYMYTLSIVNAAKTYKQELGFYPVNLDVLKKYISRSVTDDVSDPNNASGYVYSYIKQDESHFTVQASPVKMNASGRFVFYSDETGQVRLGGPSGAVIRDTQELEMHEQAPGSKKEGAS</sequence>
<name>A0A410P2T7_VELA1</name>
<feature type="transmembrane region" description="Helical" evidence="1">
    <location>
        <begin position="56"/>
        <end position="81"/>
    </location>
</feature>
<dbReference type="AlphaFoldDB" id="A0A410P2T7"/>
<dbReference type="RefSeq" id="WP_128698969.1">
    <property type="nucleotide sequence ID" value="NZ_CP019384.1"/>
</dbReference>
<evidence type="ECO:0000313" key="2">
    <source>
        <dbReference type="EMBL" id="QAT16334.1"/>
    </source>
</evidence>
<dbReference type="EMBL" id="CP019384">
    <property type="protein sequence ID" value="QAT16334.1"/>
    <property type="molecule type" value="Genomic_DNA"/>
</dbReference>
<reference evidence="2 3" key="1">
    <citation type="submission" date="2017-01" db="EMBL/GenBank/DDBJ databases">
        <title>First insights into the biology of 'candidatus Vampirococcus archaeovorus'.</title>
        <authorList>
            <person name="Kizina J."/>
            <person name="Jordan S."/>
            <person name="Stueber K."/>
            <person name="Reinhardt R."/>
            <person name="Harder J."/>
        </authorList>
    </citation>
    <scope>NUCLEOTIDE SEQUENCE [LARGE SCALE GENOMIC DNA]</scope>
    <source>
        <strain evidence="2 3">LiM</strain>
    </source>
</reference>
<dbReference type="Proteomes" id="UP000287243">
    <property type="component" value="Chromosome"/>
</dbReference>
<feature type="transmembrane region" description="Helical" evidence="1">
    <location>
        <begin position="110"/>
        <end position="133"/>
    </location>
</feature>
<gene>
    <name evidence="2" type="ORF">BU251_00550</name>
</gene>
<evidence type="ECO:0000256" key="1">
    <source>
        <dbReference type="SAM" id="Phobius"/>
    </source>
</evidence>
<feature type="transmembrane region" description="Helical" evidence="1">
    <location>
        <begin position="154"/>
        <end position="178"/>
    </location>
</feature>
<protein>
    <recommendedName>
        <fullName evidence="4">Yip1 domain-containing protein</fullName>
    </recommendedName>
</protein>
<keyword evidence="1" id="KW-0472">Membrane</keyword>
<feature type="transmembrane region" description="Helical" evidence="1">
    <location>
        <begin position="190"/>
        <end position="212"/>
    </location>
</feature>
<evidence type="ECO:0000313" key="3">
    <source>
        <dbReference type="Proteomes" id="UP000287243"/>
    </source>
</evidence>